<dbReference type="Gene3D" id="1.25.40.10">
    <property type="entry name" value="Tetratricopeptide repeat domain"/>
    <property type="match status" value="1"/>
</dbReference>
<dbReference type="Pfam" id="PF13525">
    <property type="entry name" value="YfiO"/>
    <property type="match status" value="1"/>
</dbReference>
<reference evidence="7 8" key="1">
    <citation type="submission" date="2017-11" db="EMBL/GenBank/DDBJ databases">
        <title>Genome-resolved metagenomics identifies genetic mobility, metabolic interactions, and unexpected diversity in perchlorate-reducing communities.</title>
        <authorList>
            <person name="Barnum T.P."/>
            <person name="Figueroa I.A."/>
            <person name="Carlstrom C.I."/>
            <person name="Lucas L.N."/>
            <person name="Engelbrektson A.L."/>
            <person name="Coates J.D."/>
        </authorList>
    </citation>
    <scope>NUCLEOTIDE SEQUENCE [LARGE SCALE GENOMIC DNA]</scope>
    <source>
        <strain evidence="7">BM301</strain>
    </source>
</reference>
<dbReference type="GO" id="GO:0030288">
    <property type="term" value="C:outer membrane-bounded periplasmic space"/>
    <property type="evidence" value="ECO:0007669"/>
    <property type="project" value="UniProtKB-UniRule"/>
</dbReference>
<feature type="compositionally biased region" description="Low complexity" evidence="4">
    <location>
        <begin position="136"/>
        <end position="157"/>
    </location>
</feature>
<feature type="repeat" description="TPR" evidence="3">
    <location>
        <begin position="213"/>
        <end position="246"/>
    </location>
</feature>
<dbReference type="AlphaFoldDB" id="A0A2N6CUQ9"/>
<feature type="coiled-coil region" evidence="2">
    <location>
        <begin position="48"/>
        <end position="89"/>
    </location>
</feature>
<dbReference type="InterPro" id="IPR039565">
    <property type="entry name" value="BamD-like"/>
</dbReference>
<evidence type="ECO:0000259" key="6">
    <source>
        <dbReference type="Pfam" id="PF16331"/>
    </source>
</evidence>
<proteinExistence type="inferred from homology"/>
<keyword evidence="1 2" id="KW-0732">Signal</keyword>
<dbReference type="Pfam" id="PF16331">
    <property type="entry name" value="TolA_bind_tri"/>
    <property type="match status" value="1"/>
</dbReference>
<evidence type="ECO:0000313" key="7">
    <source>
        <dbReference type="EMBL" id="PLX60916.1"/>
    </source>
</evidence>
<keyword evidence="2" id="KW-0132">Cell division</keyword>
<dbReference type="Gene3D" id="1.20.5.110">
    <property type="match status" value="1"/>
</dbReference>
<dbReference type="InterPro" id="IPR032519">
    <property type="entry name" value="YbgF_tri"/>
</dbReference>
<comment type="subcellular location">
    <subcellularLocation>
        <location evidence="2">Periplasm</location>
    </subcellularLocation>
</comment>
<protein>
    <recommendedName>
        <fullName evidence="2">Cell division coordinator CpoB</fullName>
    </recommendedName>
</protein>
<dbReference type="Pfam" id="PF13174">
    <property type="entry name" value="TPR_6"/>
    <property type="match status" value="1"/>
</dbReference>
<evidence type="ECO:0000256" key="2">
    <source>
        <dbReference type="HAMAP-Rule" id="MF_02066"/>
    </source>
</evidence>
<evidence type="ECO:0000259" key="5">
    <source>
        <dbReference type="Pfam" id="PF13525"/>
    </source>
</evidence>
<evidence type="ECO:0000256" key="4">
    <source>
        <dbReference type="SAM" id="MobiDB-lite"/>
    </source>
</evidence>
<dbReference type="PROSITE" id="PS50005">
    <property type="entry name" value="TPR"/>
    <property type="match status" value="1"/>
</dbReference>
<dbReference type="NCBIfam" id="TIGR02795">
    <property type="entry name" value="tol_pal_ybgF"/>
    <property type="match status" value="1"/>
</dbReference>
<dbReference type="GO" id="GO:0043093">
    <property type="term" value="P:FtsZ-dependent cytokinesis"/>
    <property type="evidence" value="ECO:0007669"/>
    <property type="project" value="UniProtKB-UniRule"/>
</dbReference>
<sequence>MGETKVTKKQIGLLIGLLLIIPFQSIQAQQRAEKLTPEQIQSRQIELLERKLAAMSDLVLRVDALQREVQQLRGEIEVQNHAMDALKKRQRDLYLDVDQRINQLSHGSAPMTGMAPPAQIPGTEPPVLAETPSPAPVTDAAAESATAPTPADSSANAGEGAAPQPALAAPIDTVAEERDYKQAFNLLMQRRYGEARTAFQAFLARYGTGSYADNAQYWLAESSYVTRDFDVALEAFQKVINEYPNSSKVQDALLKSSFIHYEKQQWSEAREILQRLVTLHPNSTASRLATQRLDRMQSEGH</sequence>
<keyword evidence="2" id="KW-0131">Cell cycle</keyword>
<evidence type="ECO:0000256" key="1">
    <source>
        <dbReference type="ARBA" id="ARBA00022729"/>
    </source>
</evidence>
<dbReference type="InterPro" id="IPR014162">
    <property type="entry name" value="CpoB_C"/>
</dbReference>
<comment type="function">
    <text evidence="2">Mediates coordination of peptidoglycan synthesis and outer membrane constriction during cell division.</text>
</comment>
<feature type="domain" description="YbgF trimerisation" evidence="6">
    <location>
        <begin position="44"/>
        <end position="109"/>
    </location>
</feature>
<dbReference type="Proteomes" id="UP000235015">
    <property type="component" value="Unassembled WGS sequence"/>
</dbReference>
<keyword evidence="2" id="KW-0574">Periplasm</keyword>
<keyword evidence="2" id="KW-0175">Coiled coil</keyword>
<dbReference type="InterPro" id="IPR011990">
    <property type="entry name" value="TPR-like_helical_dom_sf"/>
</dbReference>
<organism evidence="7 8">
    <name type="scientific">Sedimenticola selenatireducens</name>
    <dbReference type="NCBI Taxonomy" id="191960"/>
    <lineage>
        <taxon>Bacteria</taxon>
        <taxon>Pseudomonadati</taxon>
        <taxon>Pseudomonadota</taxon>
        <taxon>Gammaproteobacteria</taxon>
        <taxon>Chromatiales</taxon>
        <taxon>Sedimenticolaceae</taxon>
        <taxon>Sedimenticola</taxon>
    </lineage>
</organism>
<dbReference type="SUPFAM" id="SSF48452">
    <property type="entry name" value="TPR-like"/>
    <property type="match status" value="1"/>
</dbReference>
<feature type="domain" description="Outer membrane lipoprotein BamD-like" evidence="5">
    <location>
        <begin position="179"/>
        <end position="250"/>
    </location>
</feature>
<name>A0A2N6CUQ9_9GAMM</name>
<dbReference type="STRING" id="1111735.GCA_000428045_00135"/>
<keyword evidence="3" id="KW-0802">TPR repeat</keyword>
<accession>A0A2N6CUQ9</accession>
<dbReference type="HAMAP" id="MF_02066">
    <property type="entry name" value="CpoB"/>
    <property type="match status" value="1"/>
</dbReference>
<dbReference type="EMBL" id="PKUN01000022">
    <property type="protein sequence ID" value="PLX60916.1"/>
    <property type="molecule type" value="Genomic_DNA"/>
</dbReference>
<dbReference type="InterPro" id="IPR019734">
    <property type="entry name" value="TPR_rpt"/>
</dbReference>
<comment type="caution">
    <text evidence="7">The sequence shown here is derived from an EMBL/GenBank/DDBJ whole genome shotgun (WGS) entry which is preliminary data.</text>
</comment>
<dbReference type="GO" id="GO:0070206">
    <property type="term" value="P:protein trimerization"/>
    <property type="evidence" value="ECO:0007669"/>
    <property type="project" value="InterPro"/>
</dbReference>
<gene>
    <name evidence="7" type="primary">ygbF</name>
    <name evidence="2" type="synonym">cpoB</name>
    <name evidence="7" type="ORF">C0630_12665</name>
</gene>
<dbReference type="InterPro" id="IPR034706">
    <property type="entry name" value="CpoB"/>
</dbReference>
<evidence type="ECO:0000256" key="3">
    <source>
        <dbReference type="PROSITE-ProRule" id="PRU00339"/>
    </source>
</evidence>
<evidence type="ECO:0000313" key="8">
    <source>
        <dbReference type="Proteomes" id="UP000235015"/>
    </source>
</evidence>
<feature type="region of interest" description="Disordered" evidence="4">
    <location>
        <begin position="106"/>
        <end position="165"/>
    </location>
</feature>
<comment type="similarity">
    <text evidence="2">Belongs to the CpoB family.</text>
</comment>